<name>A0ABU3D7K5_9FLAO</name>
<evidence type="ECO:0000313" key="1">
    <source>
        <dbReference type="EMBL" id="MDT0676983.1"/>
    </source>
</evidence>
<dbReference type="RefSeq" id="WP_311503327.1">
    <property type="nucleotide sequence ID" value="NZ_JAVRHK010000006.1"/>
</dbReference>
<dbReference type="Proteomes" id="UP001262582">
    <property type="component" value="Unassembled WGS sequence"/>
</dbReference>
<accession>A0ABU3D7K5</accession>
<gene>
    <name evidence="1" type="ORF">RM539_10360</name>
</gene>
<evidence type="ECO:0008006" key="3">
    <source>
        <dbReference type="Google" id="ProtNLM"/>
    </source>
</evidence>
<reference evidence="1 2" key="1">
    <citation type="submission" date="2023-09" db="EMBL/GenBank/DDBJ databases">
        <authorList>
            <person name="Rey-Velasco X."/>
        </authorList>
    </citation>
    <scope>NUCLEOTIDE SEQUENCE [LARGE SCALE GENOMIC DNA]</scope>
    <source>
        <strain evidence="1 2">F117</strain>
    </source>
</reference>
<organism evidence="1 2">
    <name type="scientific">Autumnicola musiva</name>
    <dbReference type="NCBI Taxonomy" id="3075589"/>
    <lineage>
        <taxon>Bacteria</taxon>
        <taxon>Pseudomonadati</taxon>
        <taxon>Bacteroidota</taxon>
        <taxon>Flavobacteriia</taxon>
        <taxon>Flavobacteriales</taxon>
        <taxon>Flavobacteriaceae</taxon>
        <taxon>Autumnicola</taxon>
    </lineage>
</organism>
<proteinExistence type="predicted"/>
<sequence>MNKTVIKAIENRNLLKFTYHEHYRLVEPHRYGRFKNGNENLLAYQTEGTGENPEIPGWKMFKVAEIENLNVLDMKFTSKRPGYEFGKTDMELIYAEVF</sequence>
<evidence type="ECO:0000313" key="2">
    <source>
        <dbReference type="Proteomes" id="UP001262582"/>
    </source>
</evidence>
<dbReference type="PROSITE" id="PS52050">
    <property type="entry name" value="WYL"/>
    <property type="match status" value="1"/>
</dbReference>
<protein>
    <recommendedName>
        <fullName evidence="3">WYL domain-containing protein</fullName>
    </recommendedName>
</protein>
<dbReference type="EMBL" id="JAVRHK010000006">
    <property type="protein sequence ID" value="MDT0676983.1"/>
    <property type="molecule type" value="Genomic_DNA"/>
</dbReference>
<comment type="caution">
    <text evidence="1">The sequence shown here is derived from an EMBL/GenBank/DDBJ whole genome shotgun (WGS) entry which is preliminary data.</text>
</comment>
<keyword evidence="2" id="KW-1185">Reference proteome</keyword>